<dbReference type="Proteomes" id="UP001279734">
    <property type="component" value="Unassembled WGS sequence"/>
</dbReference>
<dbReference type="InterPro" id="IPR053151">
    <property type="entry name" value="RNase_H-like"/>
</dbReference>
<feature type="domain" description="RNase H type-1" evidence="2">
    <location>
        <begin position="6"/>
        <end position="117"/>
    </location>
</feature>
<keyword evidence="4" id="KW-1185">Reference proteome</keyword>
<dbReference type="GO" id="GO:0004523">
    <property type="term" value="F:RNA-DNA hybrid ribonuclease activity"/>
    <property type="evidence" value="ECO:0007669"/>
    <property type="project" value="InterPro"/>
</dbReference>
<dbReference type="AlphaFoldDB" id="A0AAD3RZX8"/>
<dbReference type="InterPro" id="IPR044730">
    <property type="entry name" value="RNase_H-like_dom_plant"/>
</dbReference>
<dbReference type="Gene3D" id="3.30.420.10">
    <property type="entry name" value="Ribonuclease H-like superfamily/Ribonuclease H"/>
    <property type="match status" value="1"/>
</dbReference>
<dbReference type="PANTHER" id="PTHR47723">
    <property type="entry name" value="OS05G0353850 PROTEIN"/>
    <property type="match status" value="1"/>
</dbReference>
<dbReference type="InterPro" id="IPR012337">
    <property type="entry name" value="RNaseH-like_sf"/>
</dbReference>
<feature type="transmembrane region" description="Helical" evidence="1">
    <location>
        <begin position="202"/>
        <end position="221"/>
    </location>
</feature>
<feature type="transmembrane region" description="Helical" evidence="1">
    <location>
        <begin position="233"/>
        <end position="251"/>
    </location>
</feature>
<dbReference type="PANTHER" id="PTHR47723:SF19">
    <property type="entry name" value="POLYNUCLEOTIDYL TRANSFERASE, RIBONUCLEASE H-LIKE SUPERFAMILY PROTEIN"/>
    <property type="match status" value="1"/>
</dbReference>
<name>A0AAD3RZX8_NEPGR</name>
<feature type="transmembrane region" description="Helical" evidence="1">
    <location>
        <begin position="161"/>
        <end position="182"/>
    </location>
</feature>
<feature type="transmembrane region" description="Helical" evidence="1">
    <location>
        <begin position="257"/>
        <end position="281"/>
    </location>
</feature>
<evidence type="ECO:0000259" key="2">
    <source>
        <dbReference type="Pfam" id="PF13456"/>
    </source>
</evidence>
<evidence type="ECO:0000313" key="4">
    <source>
        <dbReference type="Proteomes" id="UP001279734"/>
    </source>
</evidence>
<evidence type="ECO:0000256" key="1">
    <source>
        <dbReference type="SAM" id="Phobius"/>
    </source>
</evidence>
<dbReference type="InterPro" id="IPR036397">
    <property type="entry name" value="RNaseH_sf"/>
</dbReference>
<dbReference type="SUPFAM" id="SSF53098">
    <property type="entry name" value="Ribonuclease H-like"/>
    <property type="match status" value="1"/>
</dbReference>
<keyword evidence="1" id="KW-0812">Transmembrane</keyword>
<dbReference type="Pfam" id="PF13456">
    <property type="entry name" value="RVT_3"/>
    <property type="match status" value="1"/>
</dbReference>
<organism evidence="3 4">
    <name type="scientific">Nepenthes gracilis</name>
    <name type="common">Slender pitcher plant</name>
    <dbReference type="NCBI Taxonomy" id="150966"/>
    <lineage>
        <taxon>Eukaryota</taxon>
        <taxon>Viridiplantae</taxon>
        <taxon>Streptophyta</taxon>
        <taxon>Embryophyta</taxon>
        <taxon>Tracheophyta</taxon>
        <taxon>Spermatophyta</taxon>
        <taxon>Magnoliopsida</taxon>
        <taxon>eudicotyledons</taxon>
        <taxon>Gunneridae</taxon>
        <taxon>Pentapetalae</taxon>
        <taxon>Caryophyllales</taxon>
        <taxon>Nepenthaceae</taxon>
        <taxon>Nepenthes</taxon>
    </lineage>
</organism>
<proteinExistence type="predicted"/>
<gene>
    <name evidence="3" type="ORF">Nepgr_003645</name>
</gene>
<dbReference type="GO" id="GO:0003676">
    <property type="term" value="F:nucleic acid binding"/>
    <property type="evidence" value="ECO:0007669"/>
    <property type="project" value="InterPro"/>
</dbReference>
<accession>A0AAD3RZX8</accession>
<reference evidence="3" key="1">
    <citation type="submission" date="2023-05" db="EMBL/GenBank/DDBJ databases">
        <title>Nepenthes gracilis genome sequencing.</title>
        <authorList>
            <person name="Fukushima K."/>
        </authorList>
    </citation>
    <scope>NUCLEOTIDE SEQUENCE</scope>
    <source>
        <strain evidence="3">SING2019-196</strain>
    </source>
</reference>
<dbReference type="CDD" id="cd06222">
    <property type="entry name" value="RNase_H_like"/>
    <property type="match status" value="1"/>
</dbReference>
<evidence type="ECO:0000313" key="3">
    <source>
        <dbReference type="EMBL" id="GMH01806.1"/>
    </source>
</evidence>
<sequence>MSPFKGCIIRDSNGSLVVAADYKLSRENISMLEAKALRKGLQLAKQYGKTRNLSIEGDSDEVIRRVSDDMDTEPSGMEIYPVITDIKKMLKQRCFRGWEISHIRTEDNKVADLLACMGACLGPEDQDEEIWDLDSNPPSQPVMLVRVGIAGVDWLRSYSNWIWFLLYCIVLSLLVQTAVHLIVCVVECEVAGGFWPLKSDALILFLCLLVLLVLSVGNKLPVTATLGIGCQHLLLLACSHMLYVAAAVGLLSKQQDARLLCCFAAILPAHGIMKMILWLLISSVGNSI</sequence>
<protein>
    <recommendedName>
        <fullName evidence="2">RNase H type-1 domain-containing protein</fullName>
    </recommendedName>
</protein>
<keyword evidence="1" id="KW-1133">Transmembrane helix</keyword>
<comment type="caution">
    <text evidence="3">The sequence shown here is derived from an EMBL/GenBank/DDBJ whole genome shotgun (WGS) entry which is preliminary data.</text>
</comment>
<keyword evidence="1" id="KW-0472">Membrane</keyword>
<dbReference type="EMBL" id="BSYO01000003">
    <property type="protein sequence ID" value="GMH01806.1"/>
    <property type="molecule type" value="Genomic_DNA"/>
</dbReference>
<dbReference type="InterPro" id="IPR002156">
    <property type="entry name" value="RNaseH_domain"/>
</dbReference>